<name>A0AAW9SIX3_CORAY</name>
<protein>
    <submittedName>
        <fullName evidence="1">Uncharacterized protein</fullName>
    </submittedName>
</protein>
<reference evidence="1" key="1">
    <citation type="submission" date="2023-05" db="EMBL/GenBank/DDBJ databases">
        <authorList>
            <person name="Du J."/>
        </authorList>
    </citation>
    <scope>NUCLEOTIDE SEQUENCE</scope>
    <source>
        <strain evidence="1">UMB1064</strain>
    </source>
</reference>
<dbReference type="Proteomes" id="UP001223646">
    <property type="component" value="Unassembled WGS sequence"/>
</dbReference>
<dbReference type="RefSeq" id="WP_284825734.1">
    <property type="nucleotide sequence ID" value="NZ_JASOOY020000020.1"/>
</dbReference>
<evidence type="ECO:0000313" key="1">
    <source>
        <dbReference type="EMBL" id="MEO3717152.1"/>
    </source>
</evidence>
<comment type="caution">
    <text evidence="1">The sequence shown here is derived from an EMBL/GenBank/DDBJ whole genome shotgun (WGS) entry which is preliminary data.</text>
</comment>
<proteinExistence type="predicted"/>
<sequence>MTLILEPEEGLEALGEINRLAQLDDGSGIIEPQLISYLDSLGDDAYDMPCLRIAGQTLLGEVLTGLGEDERVAEVLRRNIEDSVVLPGMSEEEALQARAAQVVVVRLLRIIARMEAVELRNVVAQQCLASQIPPVVRVALTLTVDILDAARLDAHPDDMVRVVLDYADQVLWLADDDLNAYFAELEMIVQQREKDLEFGRFGEPGAARFG</sequence>
<gene>
    <name evidence="1" type="ORF">QP460_006090</name>
</gene>
<reference evidence="1" key="2">
    <citation type="submission" date="2024-05" db="EMBL/GenBank/DDBJ databases">
        <authorList>
            <person name="Wolfe A."/>
        </authorList>
    </citation>
    <scope>NUCLEOTIDE SEQUENCE</scope>
    <source>
        <strain evidence="1">UMB1064</strain>
    </source>
</reference>
<dbReference type="EMBL" id="JASOOY020000020">
    <property type="protein sequence ID" value="MEO3717152.1"/>
    <property type="molecule type" value="Genomic_DNA"/>
</dbReference>
<dbReference type="AlphaFoldDB" id="A0AAW9SIX3"/>
<evidence type="ECO:0000313" key="2">
    <source>
        <dbReference type="Proteomes" id="UP001223646"/>
    </source>
</evidence>
<organism evidence="1 2">
    <name type="scientific">Corynebacterium amycolatum</name>
    <dbReference type="NCBI Taxonomy" id="43765"/>
    <lineage>
        <taxon>Bacteria</taxon>
        <taxon>Bacillati</taxon>
        <taxon>Actinomycetota</taxon>
        <taxon>Actinomycetes</taxon>
        <taxon>Mycobacteriales</taxon>
        <taxon>Corynebacteriaceae</taxon>
        <taxon>Corynebacterium</taxon>
    </lineage>
</organism>
<accession>A0AAW9SIX3</accession>